<evidence type="ECO:0000313" key="1">
    <source>
        <dbReference type="EMBL" id="KZL19852.1"/>
    </source>
</evidence>
<dbReference type="EMBL" id="LMCB01000012">
    <property type="protein sequence ID" value="KZL19852.1"/>
    <property type="molecule type" value="Genomic_DNA"/>
</dbReference>
<keyword evidence="2" id="KW-1185">Reference proteome</keyword>
<evidence type="ECO:0000313" key="2">
    <source>
        <dbReference type="Proteomes" id="UP000076577"/>
    </source>
</evidence>
<dbReference type="PATRIC" id="fig|989403.3.peg.1779"/>
<proteinExistence type="predicted"/>
<organism evidence="1 2">
    <name type="scientific">Pseudovibrio axinellae</name>
    <dbReference type="NCBI Taxonomy" id="989403"/>
    <lineage>
        <taxon>Bacteria</taxon>
        <taxon>Pseudomonadati</taxon>
        <taxon>Pseudomonadota</taxon>
        <taxon>Alphaproteobacteria</taxon>
        <taxon>Hyphomicrobiales</taxon>
        <taxon>Stappiaceae</taxon>
        <taxon>Pseudovibrio</taxon>
    </lineage>
</organism>
<name>A0A165ZFX8_9HYPH</name>
<protein>
    <submittedName>
        <fullName evidence="1">Uncharacterized protein</fullName>
    </submittedName>
</protein>
<dbReference type="AlphaFoldDB" id="A0A165ZFX8"/>
<gene>
    <name evidence="1" type="ORF">PsAD2_01674</name>
</gene>
<dbReference type="Proteomes" id="UP000076577">
    <property type="component" value="Unassembled WGS sequence"/>
</dbReference>
<reference evidence="1 2" key="1">
    <citation type="journal article" date="2016" name="Front. Microbiol.">
        <title>Comparative Genomic Analysis Reveals a Diverse Repertoire of Genes Involved in Prokaryote-Eukaryote Interactions within the Pseudovibrio Genus.</title>
        <authorList>
            <person name="Romano S."/>
            <person name="Fernandez-Guerra A."/>
            <person name="Reen F.J."/>
            <person name="Glockner F.O."/>
            <person name="Crowley S.P."/>
            <person name="O'Sullivan O."/>
            <person name="Cotter P.D."/>
            <person name="Adams C."/>
            <person name="Dobson A.D."/>
            <person name="O'Gara F."/>
        </authorList>
    </citation>
    <scope>NUCLEOTIDE SEQUENCE [LARGE SCALE GENOMIC DNA]</scope>
    <source>
        <strain evidence="1 2">Ad2</strain>
    </source>
</reference>
<accession>A0A165ZFX8</accession>
<dbReference type="STRING" id="989403.SAMN05421798_10990"/>
<sequence length="44" mass="5005">MCDSNKDEILEIVTENYDSSVAVKKIKRVERSYGLEAVDLKFAP</sequence>
<comment type="caution">
    <text evidence="1">The sequence shown here is derived from an EMBL/GenBank/DDBJ whole genome shotgun (WGS) entry which is preliminary data.</text>
</comment>